<accession>A0A8T4J2E0</accession>
<dbReference type="EMBL" id="JAGSMN010001239">
    <property type="protein sequence ID" value="MBR7678155.1"/>
    <property type="molecule type" value="Genomic_DNA"/>
</dbReference>
<keyword evidence="4" id="KW-1185">Reference proteome</keyword>
<protein>
    <recommendedName>
        <fullName evidence="2">Trypsin-co-occurring domain-containing protein</fullName>
    </recommendedName>
</protein>
<dbReference type="Pfam" id="PF19493">
    <property type="entry name" value="Trypco1"/>
    <property type="match status" value="1"/>
</dbReference>
<dbReference type="InterPro" id="IPR045794">
    <property type="entry name" value="Trypco1"/>
</dbReference>
<organism evidence="3 4">
    <name type="scientific">Streptomyces daliensis</name>
    <dbReference type="NCBI Taxonomy" id="299421"/>
    <lineage>
        <taxon>Bacteria</taxon>
        <taxon>Bacillati</taxon>
        <taxon>Actinomycetota</taxon>
        <taxon>Actinomycetes</taxon>
        <taxon>Kitasatosporales</taxon>
        <taxon>Streptomycetaceae</taxon>
        <taxon>Streptomyces</taxon>
    </lineage>
</organism>
<gene>
    <name evidence="3" type="ORF">KDA82_35290</name>
</gene>
<proteinExistence type="predicted"/>
<evidence type="ECO:0000256" key="1">
    <source>
        <dbReference type="SAM" id="MobiDB-lite"/>
    </source>
</evidence>
<feature type="domain" description="Trypsin-co-occurring" evidence="2">
    <location>
        <begin position="42"/>
        <end position="133"/>
    </location>
</feature>
<evidence type="ECO:0000313" key="3">
    <source>
        <dbReference type="EMBL" id="MBR7678155.1"/>
    </source>
</evidence>
<dbReference type="Proteomes" id="UP000675554">
    <property type="component" value="Unassembled WGS sequence"/>
</dbReference>
<name>A0A8T4J2E0_9ACTN</name>
<comment type="caution">
    <text evidence="3">The sequence shown here is derived from an EMBL/GenBank/DDBJ whole genome shotgun (WGS) entry which is preliminary data.</text>
</comment>
<feature type="region of interest" description="Disordered" evidence="1">
    <location>
        <begin position="22"/>
        <end position="68"/>
    </location>
</feature>
<evidence type="ECO:0000259" key="2">
    <source>
        <dbReference type="Pfam" id="PF19493"/>
    </source>
</evidence>
<evidence type="ECO:0000313" key="4">
    <source>
        <dbReference type="Proteomes" id="UP000675554"/>
    </source>
</evidence>
<feature type="compositionally biased region" description="Basic and acidic residues" evidence="1">
    <location>
        <begin position="30"/>
        <end position="46"/>
    </location>
</feature>
<dbReference type="AlphaFoldDB" id="A0A8T4J2E0"/>
<sequence length="137" mass="14248">MPDFVELALDDGLFLRLEVAPVNGSAGEGTGERGDQDSDAAAHADDDMPDGFGGVTPVGRGRTPPLLSPDTLETALRPLGPLLQRVHDSLMAAPDPPDEVSVSFGLQLGHDLRLGVVGVNGQASMNVSASWHRAGRT</sequence>
<reference evidence="3" key="1">
    <citation type="submission" date="2021-04" db="EMBL/GenBank/DDBJ databases">
        <title>Sequencing of actinobacteria type strains.</title>
        <authorList>
            <person name="Nguyen G.-S."/>
            <person name="Wentzel A."/>
        </authorList>
    </citation>
    <scope>NUCLEOTIDE SEQUENCE</scope>
    <source>
        <strain evidence="3">DSM 42095</strain>
    </source>
</reference>
<dbReference type="NCBIfam" id="NF041216">
    <property type="entry name" value="CU044_2847_fam"/>
    <property type="match status" value="1"/>
</dbReference>